<dbReference type="InterPro" id="IPR050066">
    <property type="entry name" value="UvrABC_protein_C"/>
</dbReference>
<dbReference type="Pfam" id="PF01541">
    <property type="entry name" value="GIY-YIG"/>
    <property type="match status" value="1"/>
</dbReference>
<comment type="function">
    <text evidence="6">The UvrABC repair system catalyzes the recognition and processing of DNA lesions. UvrC both incises the 5' and 3' sides of the lesion. The N-terminal half is responsible for the 3' incision and the C-terminal half is responsible for the 5' incision.</text>
</comment>
<comment type="caution">
    <text evidence="11">The sequence shown here is derived from an EMBL/GenBank/DDBJ whole genome shotgun (WGS) entry which is preliminary data.</text>
</comment>
<dbReference type="InterPro" id="IPR047296">
    <property type="entry name" value="GIY-YIG_UvrC_Cho"/>
</dbReference>
<dbReference type="Pfam" id="PF22920">
    <property type="entry name" value="UvrC_RNaseH"/>
    <property type="match status" value="1"/>
</dbReference>
<evidence type="ECO:0000256" key="7">
    <source>
        <dbReference type="SAM" id="MobiDB-lite"/>
    </source>
</evidence>
<gene>
    <name evidence="6" type="primary">uvrC</name>
    <name evidence="11" type="ORF">A2994_00765</name>
</gene>
<evidence type="ECO:0000313" key="12">
    <source>
        <dbReference type="Proteomes" id="UP000179010"/>
    </source>
</evidence>
<feature type="domain" description="UVR" evidence="8">
    <location>
        <begin position="340"/>
        <end position="375"/>
    </location>
</feature>
<evidence type="ECO:0000256" key="6">
    <source>
        <dbReference type="HAMAP-Rule" id="MF_00203"/>
    </source>
</evidence>
<dbReference type="PROSITE" id="PS50165">
    <property type="entry name" value="UVRC"/>
    <property type="match status" value="1"/>
</dbReference>
<evidence type="ECO:0000259" key="9">
    <source>
        <dbReference type="PROSITE" id="PS50164"/>
    </source>
</evidence>
<dbReference type="CDD" id="cd10434">
    <property type="entry name" value="GIY-YIG_UvrC_Cho"/>
    <property type="match status" value="1"/>
</dbReference>
<reference evidence="11 12" key="1">
    <citation type="journal article" date="2016" name="Nat. Commun.">
        <title>Thousands of microbial genomes shed light on interconnected biogeochemical processes in an aquifer system.</title>
        <authorList>
            <person name="Anantharaman K."/>
            <person name="Brown C.T."/>
            <person name="Hug L.A."/>
            <person name="Sharon I."/>
            <person name="Castelle C.J."/>
            <person name="Probst A.J."/>
            <person name="Thomas B.C."/>
            <person name="Singh A."/>
            <person name="Wilkins M.J."/>
            <person name="Karaoz U."/>
            <person name="Brodie E.L."/>
            <person name="Williams K.H."/>
            <person name="Hubbard S.S."/>
            <person name="Banfield J.F."/>
        </authorList>
    </citation>
    <scope>NUCLEOTIDE SEQUENCE [LARGE SCALE GENOMIC DNA]</scope>
</reference>
<sequence>MAGGNTRHIFIRSNWDDSCYHIDMAVSKTFSPDLKQIPNSPGVYLMYGGIALRHPESANRRMKDIGRKAASLACLRTRDAARDSSAGRLRMTAKEGKVIYVGKAINLRKRVSSYWKQPVKQSIKTQALIKQVAKLDFMATDTEAEALILENELIKKYQPQYNVLLRDDKTFQYIRIGLDQKFPEVSAVRRVNPQEIKSRDPNRPRYFGPYTAGSTVKNTLKLLNSIFPICGKARELNLQNKIPAGVYPRLRSGAGMTRGGAGPPAGGDEKGAGMTRTGLSSRTGWTMADQDPGSFVAPLKAPCLNYHLGRCLGVCVGKATGADYRAAIDRVVKFLGGDTKNIIKYLQARMSRLSSERRFEEAARLRDRINSLEQLFEQQKVSRPKDLEQDFLGWLVEGEKMIVSRAQVRGGRLLGQQTFVLNAPLRDAEANLMSQAIITIYDKVFEDLPREIIVPVLPEDSGAIEKWLSDRRINPTPPLSESRDSQSRRPLGKGRSKNNPLLSKEGAGVVGRRGGVRVIVPQKGPNQKLLSLAQRNAAQHSGSLLDVDERLGVKKALVELKNLLKLKKLERLEAYDISHFGGTHTVGSMVVLVGGKPDKNHYRRFRVKTVPGIDDYAALGEVITRRLSPKRRTDKRFAVGLPDAILIDGGKGQLSAVLKNVTADDKKKIRFFSLAKREEEIFLPDKSQPVILPKNSVALQLLQRLRDEAHRFAISYQTVLKAKQLIGSTERLAGIGAATRKKLVKQFGSLSAARRASDSELAQALSEKQIRSFRL</sequence>
<name>A0A1F4PPE1_UNCK3</name>
<dbReference type="InterPro" id="IPR038476">
    <property type="entry name" value="UvrC_RNase_H_dom_sf"/>
</dbReference>
<feature type="region of interest" description="Disordered" evidence="7">
    <location>
        <begin position="253"/>
        <end position="277"/>
    </location>
</feature>
<dbReference type="InterPro" id="IPR001162">
    <property type="entry name" value="UvrC_RNase_H_dom"/>
</dbReference>
<dbReference type="GO" id="GO:0009432">
    <property type="term" value="P:SOS response"/>
    <property type="evidence" value="ECO:0007669"/>
    <property type="project" value="UniProtKB-UniRule"/>
</dbReference>
<evidence type="ECO:0000256" key="4">
    <source>
        <dbReference type="ARBA" id="ARBA00022881"/>
    </source>
</evidence>
<feature type="domain" description="GIY-YIG" evidence="9">
    <location>
        <begin position="39"/>
        <end position="163"/>
    </location>
</feature>
<comment type="similarity">
    <text evidence="6">Belongs to the UvrC family.</text>
</comment>
<feature type="compositionally biased region" description="Gly residues" evidence="7">
    <location>
        <begin position="256"/>
        <end position="265"/>
    </location>
</feature>
<dbReference type="SMART" id="SM00465">
    <property type="entry name" value="GIYc"/>
    <property type="match status" value="1"/>
</dbReference>
<dbReference type="AlphaFoldDB" id="A0A1F4PPE1"/>
<keyword evidence="3 6" id="KW-0228">DNA excision</keyword>
<dbReference type="GO" id="GO:0009380">
    <property type="term" value="C:excinuclease repair complex"/>
    <property type="evidence" value="ECO:0007669"/>
    <property type="project" value="InterPro"/>
</dbReference>
<dbReference type="InterPro" id="IPR004791">
    <property type="entry name" value="UvrC"/>
</dbReference>
<dbReference type="PROSITE" id="PS50151">
    <property type="entry name" value="UVR"/>
    <property type="match status" value="1"/>
</dbReference>
<dbReference type="SUPFAM" id="SSF82771">
    <property type="entry name" value="GIY-YIG endonuclease"/>
    <property type="match status" value="1"/>
</dbReference>
<evidence type="ECO:0000256" key="5">
    <source>
        <dbReference type="ARBA" id="ARBA00023204"/>
    </source>
</evidence>
<evidence type="ECO:0000259" key="10">
    <source>
        <dbReference type="PROSITE" id="PS50165"/>
    </source>
</evidence>
<dbReference type="InterPro" id="IPR000305">
    <property type="entry name" value="GIY-YIG_endonuc"/>
</dbReference>
<dbReference type="InterPro" id="IPR010994">
    <property type="entry name" value="RuvA_2-like"/>
</dbReference>
<dbReference type="PANTHER" id="PTHR30562">
    <property type="entry name" value="UVRC/OXIDOREDUCTASE"/>
    <property type="match status" value="1"/>
</dbReference>
<dbReference type="Gene3D" id="3.30.420.340">
    <property type="entry name" value="UvrC, RNAse H endonuclease domain"/>
    <property type="match status" value="1"/>
</dbReference>
<dbReference type="EMBL" id="METE01000002">
    <property type="protein sequence ID" value="OGB85541.1"/>
    <property type="molecule type" value="Genomic_DNA"/>
</dbReference>
<evidence type="ECO:0000256" key="2">
    <source>
        <dbReference type="ARBA" id="ARBA00022763"/>
    </source>
</evidence>
<comment type="subcellular location">
    <subcellularLocation>
        <location evidence="6">Cytoplasm</location>
    </subcellularLocation>
</comment>
<dbReference type="GO" id="GO:0006289">
    <property type="term" value="P:nucleotide-excision repair"/>
    <property type="evidence" value="ECO:0007669"/>
    <property type="project" value="UniProtKB-UniRule"/>
</dbReference>
<evidence type="ECO:0000256" key="3">
    <source>
        <dbReference type="ARBA" id="ARBA00022769"/>
    </source>
</evidence>
<dbReference type="SUPFAM" id="SSF46600">
    <property type="entry name" value="C-terminal UvrC-binding domain of UvrB"/>
    <property type="match status" value="1"/>
</dbReference>
<dbReference type="Pfam" id="PF08459">
    <property type="entry name" value="UvrC_RNaseH_dom"/>
    <property type="match status" value="1"/>
</dbReference>
<dbReference type="Pfam" id="PF02151">
    <property type="entry name" value="UVR"/>
    <property type="match status" value="1"/>
</dbReference>
<dbReference type="Gene3D" id="3.40.1440.10">
    <property type="entry name" value="GIY-YIG endonuclease"/>
    <property type="match status" value="1"/>
</dbReference>
<protein>
    <recommendedName>
        <fullName evidence="6">UvrABC system protein C</fullName>
        <shortName evidence="6">Protein UvrC</shortName>
    </recommendedName>
    <alternativeName>
        <fullName evidence="6">Excinuclease ABC subunit C</fullName>
    </alternativeName>
</protein>
<dbReference type="GO" id="GO:0005737">
    <property type="term" value="C:cytoplasm"/>
    <property type="evidence" value="ECO:0007669"/>
    <property type="project" value="UniProtKB-SubCell"/>
</dbReference>
<keyword evidence="6" id="KW-0742">SOS response</keyword>
<feature type="domain" description="UvrC family homology region profile" evidence="10">
    <location>
        <begin position="391"/>
        <end position="657"/>
    </location>
</feature>
<dbReference type="InterPro" id="IPR036876">
    <property type="entry name" value="UVR_dom_sf"/>
</dbReference>
<dbReference type="GO" id="GO:0003677">
    <property type="term" value="F:DNA binding"/>
    <property type="evidence" value="ECO:0007669"/>
    <property type="project" value="UniProtKB-UniRule"/>
</dbReference>
<dbReference type="GO" id="GO:0009381">
    <property type="term" value="F:excinuclease ABC activity"/>
    <property type="evidence" value="ECO:0007669"/>
    <property type="project" value="UniProtKB-UniRule"/>
</dbReference>
<dbReference type="STRING" id="1798539.A2994_00765"/>
<accession>A0A1F4PPE1</accession>
<dbReference type="Gene3D" id="4.10.860.10">
    <property type="entry name" value="UVR domain"/>
    <property type="match status" value="1"/>
</dbReference>
<keyword evidence="2 6" id="KW-0227">DNA damage</keyword>
<dbReference type="HAMAP" id="MF_00203">
    <property type="entry name" value="UvrC"/>
    <property type="match status" value="1"/>
</dbReference>
<dbReference type="InterPro" id="IPR035901">
    <property type="entry name" value="GIY-YIG_endonuc_sf"/>
</dbReference>
<evidence type="ECO:0000256" key="1">
    <source>
        <dbReference type="ARBA" id="ARBA00022490"/>
    </source>
</evidence>
<proteinExistence type="inferred from homology"/>
<keyword evidence="4 6" id="KW-0267">Excision nuclease</keyword>
<dbReference type="FunFam" id="3.40.1440.10:FF:000001">
    <property type="entry name" value="UvrABC system protein C"/>
    <property type="match status" value="1"/>
</dbReference>
<evidence type="ECO:0000259" key="8">
    <source>
        <dbReference type="PROSITE" id="PS50151"/>
    </source>
</evidence>
<dbReference type="SUPFAM" id="SSF47781">
    <property type="entry name" value="RuvA domain 2-like"/>
    <property type="match status" value="1"/>
</dbReference>
<dbReference type="InterPro" id="IPR001943">
    <property type="entry name" value="UVR_dom"/>
</dbReference>
<feature type="region of interest" description="Disordered" evidence="7">
    <location>
        <begin position="468"/>
        <end position="507"/>
    </location>
</feature>
<dbReference type="PANTHER" id="PTHR30562:SF1">
    <property type="entry name" value="UVRABC SYSTEM PROTEIN C"/>
    <property type="match status" value="1"/>
</dbReference>
<dbReference type="PROSITE" id="PS50164">
    <property type="entry name" value="GIY_YIG"/>
    <property type="match status" value="1"/>
</dbReference>
<dbReference type="Gene3D" id="1.10.150.20">
    <property type="entry name" value="5' to 3' exonuclease, C-terminal subdomain"/>
    <property type="match status" value="1"/>
</dbReference>
<comment type="subunit">
    <text evidence="6">Interacts with UvrB in an incision complex.</text>
</comment>
<keyword evidence="1 6" id="KW-0963">Cytoplasm</keyword>
<keyword evidence="5 6" id="KW-0234">DNA repair</keyword>
<evidence type="ECO:0000313" key="11">
    <source>
        <dbReference type="EMBL" id="OGB85541.1"/>
    </source>
</evidence>
<organism evidence="11 12">
    <name type="scientific">candidate division Kazan bacterium RIFCSPLOWO2_01_FULL_48_13</name>
    <dbReference type="NCBI Taxonomy" id="1798539"/>
    <lineage>
        <taxon>Bacteria</taxon>
        <taxon>Bacteria division Kazan-3B-28</taxon>
    </lineage>
</organism>
<dbReference type="Proteomes" id="UP000179010">
    <property type="component" value="Unassembled WGS sequence"/>
</dbReference>